<reference evidence="1" key="1">
    <citation type="submission" date="2023-06" db="EMBL/GenBank/DDBJ databases">
        <authorList>
            <consortium name="Lawrence Berkeley National Laboratory"/>
            <person name="Ahrendt S."/>
            <person name="Sahu N."/>
            <person name="Indic B."/>
            <person name="Wong-Bajracharya J."/>
            <person name="Merenyi Z."/>
            <person name="Ke H.-M."/>
            <person name="Monk M."/>
            <person name="Kocsube S."/>
            <person name="Drula E."/>
            <person name="Lipzen A."/>
            <person name="Balint B."/>
            <person name="Henrissat B."/>
            <person name="Andreopoulos B."/>
            <person name="Martin F.M."/>
            <person name="Harder C.B."/>
            <person name="Rigling D."/>
            <person name="Ford K.L."/>
            <person name="Foster G.D."/>
            <person name="Pangilinan J."/>
            <person name="Papanicolaou A."/>
            <person name="Barry K."/>
            <person name="LaButti K."/>
            <person name="Viragh M."/>
            <person name="Koriabine M."/>
            <person name="Yan M."/>
            <person name="Riley R."/>
            <person name="Champramary S."/>
            <person name="Plett K.L."/>
            <person name="Tsai I.J."/>
            <person name="Slot J."/>
            <person name="Sipos G."/>
            <person name="Plett J."/>
            <person name="Nagy L.G."/>
            <person name="Grigoriev I.V."/>
        </authorList>
    </citation>
    <scope>NUCLEOTIDE SEQUENCE</scope>
    <source>
        <strain evidence="1">CCBAS 213</strain>
    </source>
</reference>
<dbReference type="RefSeq" id="XP_060322196.1">
    <property type="nucleotide sequence ID" value="XM_060481070.1"/>
</dbReference>
<dbReference type="EMBL" id="JAUEPS010000130">
    <property type="protein sequence ID" value="KAK0436179.1"/>
    <property type="molecule type" value="Genomic_DNA"/>
</dbReference>
<dbReference type="GeneID" id="85364618"/>
<dbReference type="InterPro" id="IPR032675">
    <property type="entry name" value="LRR_dom_sf"/>
</dbReference>
<name>A0AA39J7E0_ARMTA</name>
<comment type="caution">
    <text evidence="1">The sequence shown here is derived from an EMBL/GenBank/DDBJ whole genome shotgun (WGS) entry which is preliminary data.</text>
</comment>
<protein>
    <recommendedName>
        <fullName evidence="3">F-box domain-containing protein</fullName>
    </recommendedName>
</protein>
<sequence>MPKLTELTVEALEMEEGFVKGFFQAKDFLSSLQKVSFTISNFTPSLEANTVLVDAIERRWGSTMRSCYISAPSVDWQIADDDAVRIKKMRGEGLDLMIIYGKSDAPKYLHSSPCGNGGTPSYPISILFVPSFPILRIFPPTSSGNLQVLPEDIPDKTWVCFRQYASRIRCIAFDPTSCARFSSTVFLRLAEYQTPIFPKLQYLKSDASFAASPSILLFLPAKPLNKIQLTFRGSTDITTSSTCMRAIKWRVPALQTLHIYCPEFDNGQYQAILFTNLCSITNFVGLRDLRSLTIKSHLVDYDFLIALSTFDNLEHLHVKTTSNIPSGSRQVQDGFPSLKSLHITAKVSEMSRILRLFHQGTLETLTFVDTSSEAFCTSSEFMMDFYRELVVRFPLRNLSITYQSAQFDRTLWASSRVVFEPLYELHLLRSIHFVGELVLDDETIKTHLAPSWPDIESISMPQLPGDPPSYAMLPSLAKCCPRLVLLAMPIGFPDIPVVEEVLSHQLQILKSMNTIAKKPALIARFLDRIFPSLVWVEGGSGWKEVDSILRDVCQPIRWDQHQRERGK</sequence>
<evidence type="ECO:0000313" key="2">
    <source>
        <dbReference type="Proteomes" id="UP001175211"/>
    </source>
</evidence>
<accession>A0AA39J7E0</accession>
<evidence type="ECO:0008006" key="3">
    <source>
        <dbReference type="Google" id="ProtNLM"/>
    </source>
</evidence>
<dbReference type="Proteomes" id="UP001175211">
    <property type="component" value="Unassembled WGS sequence"/>
</dbReference>
<dbReference type="AlphaFoldDB" id="A0AA39J7E0"/>
<proteinExistence type="predicted"/>
<dbReference type="Gene3D" id="3.80.10.10">
    <property type="entry name" value="Ribonuclease Inhibitor"/>
    <property type="match status" value="1"/>
</dbReference>
<keyword evidence="2" id="KW-1185">Reference proteome</keyword>
<organism evidence="1 2">
    <name type="scientific">Armillaria tabescens</name>
    <name type="common">Ringless honey mushroom</name>
    <name type="synonym">Agaricus tabescens</name>
    <dbReference type="NCBI Taxonomy" id="1929756"/>
    <lineage>
        <taxon>Eukaryota</taxon>
        <taxon>Fungi</taxon>
        <taxon>Dikarya</taxon>
        <taxon>Basidiomycota</taxon>
        <taxon>Agaricomycotina</taxon>
        <taxon>Agaricomycetes</taxon>
        <taxon>Agaricomycetidae</taxon>
        <taxon>Agaricales</taxon>
        <taxon>Marasmiineae</taxon>
        <taxon>Physalacriaceae</taxon>
        <taxon>Desarmillaria</taxon>
    </lineage>
</organism>
<gene>
    <name evidence="1" type="ORF">EV420DRAFT_1770348</name>
</gene>
<evidence type="ECO:0000313" key="1">
    <source>
        <dbReference type="EMBL" id="KAK0436179.1"/>
    </source>
</evidence>